<evidence type="ECO:0000313" key="1">
    <source>
        <dbReference type="EMBL" id="KAJ7775915.1"/>
    </source>
</evidence>
<keyword evidence="2" id="KW-1185">Reference proteome</keyword>
<comment type="caution">
    <text evidence="1">The sequence shown here is derived from an EMBL/GenBank/DDBJ whole genome shotgun (WGS) entry which is preliminary data.</text>
</comment>
<gene>
    <name evidence="1" type="ORF">DFH07DRAFT_951819</name>
</gene>
<name>A0AAD7NUP2_9AGAR</name>
<dbReference type="EMBL" id="JARJLG010000013">
    <property type="protein sequence ID" value="KAJ7775915.1"/>
    <property type="molecule type" value="Genomic_DNA"/>
</dbReference>
<organism evidence="1 2">
    <name type="scientific">Mycena maculata</name>
    <dbReference type="NCBI Taxonomy" id="230809"/>
    <lineage>
        <taxon>Eukaryota</taxon>
        <taxon>Fungi</taxon>
        <taxon>Dikarya</taxon>
        <taxon>Basidiomycota</taxon>
        <taxon>Agaricomycotina</taxon>
        <taxon>Agaricomycetes</taxon>
        <taxon>Agaricomycetidae</taxon>
        <taxon>Agaricales</taxon>
        <taxon>Marasmiineae</taxon>
        <taxon>Mycenaceae</taxon>
        <taxon>Mycena</taxon>
    </lineage>
</organism>
<accession>A0AAD7NUP2</accession>
<dbReference type="AlphaFoldDB" id="A0AAD7NUP2"/>
<protein>
    <submittedName>
        <fullName evidence="1">Uncharacterized protein</fullName>
    </submittedName>
</protein>
<dbReference type="Proteomes" id="UP001215280">
    <property type="component" value="Unassembled WGS sequence"/>
</dbReference>
<evidence type="ECO:0000313" key="2">
    <source>
        <dbReference type="Proteomes" id="UP001215280"/>
    </source>
</evidence>
<reference evidence="1" key="1">
    <citation type="submission" date="2023-03" db="EMBL/GenBank/DDBJ databases">
        <title>Massive genome expansion in bonnet fungi (Mycena s.s.) driven by repeated elements and novel gene families across ecological guilds.</title>
        <authorList>
            <consortium name="Lawrence Berkeley National Laboratory"/>
            <person name="Harder C.B."/>
            <person name="Miyauchi S."/>
            <person name="Viragh M."/>
            <person name="Kuo A."/>
            <person name="Thoen E."/>
            <person name="Andreopoulos B."/>
            <person name="Lu D."/>
            <person name="Skrede I."/>
            <person name="Drula E."/>
            <person name="Henrissat B."/>
            <person name="Morin E."/>
            <person name="Kohler A."/>
            <person name="Barry K."/>
            <person name="LaButti K."/>
            <person name="Morin E."/>
            <person name="Salamov A."/>
            <person name="Lipzen A."/>
            <person name="Mereny Z."/>
            <person name="Hegedus B."/>
            <person name="Baldrian P."/>
            <person name="Stursova M."/>
            <person name="Weitz H."/>
            <person name="Taylor A."/>
            <person name="Grigoriev I.V."/>
            <person name="Nagy L.G."/>
            <person name="Martin F."/>
            <person name="Kauserud H."/>
        </authorList>
    </citation>
    <scope>NUCLEOTIDE SEQUENCE</scope>
    <source>
        <strain evidence="1">CBHHK188m</strain>
    </source>
</reference>
<proteinExistence type="predicted"/>
<sequence>MGHIAPTAPTLSHDRTADVRMQKALRAVGTSAVESNTWQKLANPTAGWGKTAFPKKPADREWLGVRFNYNGEITIGNTEYHKY</sequence>